<dbReference type="SUPFAM" id="SSF52833">
    <property type="entry name" value="Thioredoxin-like"/>
    <property type="match status" value="1"/>
</dbReference>
<dbReference type="PROSITE" id="PS51352">
    <property type="entry name" value="THIOREDOXIN_2"/>
    <property type="match status" value="1"/>
</dbReference>
<comment type="subcellular location">
    <subcellularLocation>
        <location evidence="1">Membrane</location>
        <topology evidence="1">Single-pass type I membrane protein</topology>
    </subcellularLocation>
</comment>
<dbReference type="GO" id="GO:0016020">
    <property type="term" value="C:membrane"/>
    <property type="evidence" value="ECO:0007669"/>
    <property type="project" value="UniProtKB-SubCell"/>
</dbReference>
<dbReference type="AlphaFoldDB" id="A0A7R9PG46"/>
<dbReference type="EMBL" id="OE839103">
    <property type="protein sequence ID" value="CAD7585528.1"/>
    <property type="molecule type" value="Genomic_DNA"/>
</dbReference>
<dbReference type="Pfam" id="PF00085">
    <property type="entry name" value="Thioredoxin"/>
    <property type="match status" value="1"/>
</dbReference>
<reference evidence="3" key="1">
    <citation type="submission" date="2020-11" db="EMBL/GenBank/DDBJ databases">
        <authorList>
            <person name="Tran Van P."/>
        </authorList>
    </citation>
    <scope>NUCLEOTIDE SEQUENCE</scope>
</reference>
<dbReference type="GO" id="GO:0005737">
    <property type="term" value="C:cytoplasm"/>
    <property type="evidence" value="ECO:0007669"/>
    <property type="project" value="TreeGrafter"/>
</dbReference>
<evidence type="ECO:0000313" key="3">
    <source>
        <dbReference type="EMBL" id="CAD7585528.1"/>
    </source>
</evidence>
<dbReference type="InterPro" id="IPR037463">
    <property type="entry name" value="TMX2_thioredoxin_dom"/>
</dbReference>
<dbReference type="InterPro" id="IPR036249">
    <property type="entry name" value="Thioredoxin-like_sf"/>
</dbReference>
<evidence type="ECO:0000259" key="2">
    <source>
        <dbReference type="PROSITE" id="PS51352"/>
    </source>
</evidence>
<dbReference type="GO" id="GO:0015035">
    <property type="term" value="F:protein-disulfide reductase activity"/>
    <property type="evidence" value="ECO:0007669"/>
    <property type="project" value="TreeGrafter"/>
</dbReference>
<dbReference type="InterPro" id="IPR013766">
    <property type="entry name" value="Thioredoxin_domain"/>
</dbReference>
<dbReference type="CDD" id="cd02962">
    <property type="entry name" value="TMX2"/>
    <property type="match status" value="1"/>
</dbReference>
<sequence length="195" mass="22356">MCSHLLMKPSSRRLKFALVLHVVGRSTHTTVLPEPTYTGPENVVYFRTVTGLDEELERDKRVTWLVTFYTVWNPSCTNFAPVFAKLSAEYALDNYKFGKIDVGRYPDAARKYQINDSSLSRQLPTLIQFKQGKEVERRPTVDHNGKLVKFFFSEDNIKAAFDMNNIYTECKANPLKKKKAVSDVNGVENTHIKSE</sequence>
<gene>
    <name evidence="3" type="ORF">TGEB3V08_LOCUS40</name>
</gene>
<proteinExistence type="predicted"/>
<dbReference type="PANTHER" id="PTHR45663">
    <property type="entry name" value="GEO12009P1"/>
    <property type="match status" value="1"/>
</dbReference>
<evidence type="ECO:0000256" key="1">
    <source>
        <dbReference type="ARBA" id="ARBA00004479"/>
    </source>
</evidence>
<protein>
    <recommendedName>
        <fullName evidence="2">Thioredoxin domain-containing protein</fullName>
    </recommendedName>
</protein>
<name>A0A7R9PG46_TIMGE</name>
<accession>A0A7R9PG46</accession>
<dbReference type="Gene3D" id="3.40.30.10">
    <property type="entry name" value="Glutaredoxin"/>
    <property type="match status" value="1"/>
</dbReference>
<dbReference type="PANTHER" id="PTHR45663:SF11">
    <property type="entry name" value="GEO12009P1"/>
    <property type="match status" value="1"/>
</dbReference>
<feature type="domain" description="Thioredoxin" evidence="2">
    <location>
        <begin position="26"/>
        <end position="166"/>
    </location>
</feature>
<organism evidence="3">
    <name type="scientific">Timema genevievae</name>
    <name type="common">Walking stick</name>
    <dbReference type="NCBI Taxonomy" id="629358"/>
    <lineage>
        <taxon>Eukaryota</taxon>
        <taxon>Metazoa</taxon>
        <taxon>Ecdysozoa</taxon>
        <taxon>Arthropoda</taxon>
        <taxon>Hexapoda</taxon>
        <taxon>Insecta</taxon>
        <taxon>Pterygota</taxon>
        <taxon>Neoptera</taxon>
        <taxon>Polyneoptera</taxon>
        <taxon>Phasmatodea</taxon>
        <taxon>Timematodea</taxon>
        <taxon>Timematoidea</taxon>
        <taxon>Timematidae</taxon>
        <taxon>Timema</taxon>
    </lineage>
</organism>